<gene>
    <name evidence="5" type="primary">PILA</name>
    <name evidence="5" type="ordered locus">PBPRA3200</name>
</gene>
<dbReference type="GO" id="GO:0043107">
    <property type="term" value="P:type IV pilus-dependent motility"/>
    <property type="evidence" value="ECO:0007669"/>
    <property type="project" value="TreeGrafter"/>
</dbReference>
<dbReference type="RefSeq" id="WP_011219760.1">
    <property type="nucleotide sequence ID" value="NC_006370.1"/>
</dbReference>
<evidence type="ECO:0000256" key="2">
    <source>
        <dbReference type="ARBA" id="ARBA00022481"/>
    </source>
</evidence>
<accession>Q6LMH1</accession>
<dbReference type="PANTHER" id="PTHR30093">
    <property type="entry name" value="GENERAL SECRETION PATHWAY PROTEIN G"/>
    <property type="match status" value="1"/>
</dbReference>
<dbReference type="GO" id="GO:0007155">
    <property type="term" value="P:cell adhesion"/>
    <property type="evidence" value="ECO:0007669"/>
    <property type="project" value="InterPro"/>
</dbReference>
<keyword evidence="2" id="KW-0488">Methylation</keyword>
<keyword evidence="4" id="KW-1133">Transmembrane helix</keyword>
<keyword evidence="4" id="KW-0472">Membrane</keyword>
<dbReference type="PANTHER" id="PTHR30093:SF34">
    <property type="entry name" value="PREPILIN PEPTIDASE-DEPENDENT PROTEIN D"/>
    <property type="match status" value="1"/>
</dbReference>
<dbReference type="InterPro" id="IPR001082">
    <property type="entry name" value="Pilin"/>
</dbReference>
<protein>
    <submittedName>
        <fullName evidence="5">Hypothetical pilin PilA</fullName>
    </submittedName>
</protein>
<organism evidence="5 6">
    <name type="scientific">Photobacterium profundum (strain SS9)</name>
    <dbReference type="NCBI Taxonomy" id="298386"/>
    <lineage>
        <taxon>Bacteria</taxon>
        <taxon>Pseudomonadati</taxon>
        <taxon>Pseudomonadota</taxon>
        <taxon>Gammaproteobacteria</taxon>
        <taxon>Vibrionales</taxon>
        <taxon>Vibrionaceae</taxon>
        <taxon>Photobacterium</taxon>
    </lineage>
</organism>
<dbReference type="PROSITE" id="PS00409">
    <property type="entry name" value="PROKAR_NTER_METHYL"/>
    <property type="match status" value="1"/>
</dbReference>
<dbReference type="SUPFAM" id="SSF54523">
    <property type="entry name" value="Pili subunits"/>
    <property type="match status" value="1"/>
</dbReference>
<reference evidence="6" key="1">
    <citation type="journal article" date="2005" name="Science">
        <title>Life at depth: Photobacterium profundum genome sequence and expression analysis.</title>
        <authorList>
            <person name="Vezzi A."/>
            <person name="Campanaro S."/>
            <person name="D'Angelo M."/>
            <person name="Simonato F."/>
            <person name="Vitulo N."/>
            <person name="Lauro F.M."/>
            <person name="Cestaro A."/>
            <person name="Malacrida G."/>
            <person name="Simionati B."/>
            <person name="Cannata N."/>
            <person name="Romualdi C."/>
            <person name="Bartlett D.H."/>
            <person name="Valle G."/>
        </authorList>
    </citation>
    <scope>NUCLEOTIDE SEQUENCE [LARGE SCALE GENOMIC DNA]</scope>
    <source>
        <strain evidence="6">ATCC BAA-1253 / SS9</strain>
    </source>
</reference>
<dbReference type="STRING" id="298386.PBPRA3200"/>
<evidence type="ECO:0000313" key="5">
    <source>
        <dbReference type="EMBL" id="CAG21506.1"/>
    </source>
</evidence>
<dbReference type="EMBL" id="CR378673">
    <property type="protein sequence ID" value="CAG21506.1"/>
    <property type="molecule type" value="Genomic_DNA"/>
</dbReference>
<name>Q6LMH1_PHOPR</name>
<dbReference type="KEGG" id="ppr:PBPRA3200"/>
<dbReference type="Gene3D" id="3.30.700.10">
    <property type="entry name" value="Glycoprotein, Type 4 Pilin"/>
    <property type="match status" value="1"/>
</dbReference>
<keyword evidence="4" id="KW-0812">Transmembrane</keyword>
<comment type="similarity">
    <text evidence="1 3">Belongs to the N-Me-Phe pilin family.</text>
</comment>
<evidence type="ECO:0000256" key="1">
    <source>
        <dbReference type="ARBA" id="ARBA00005233"/>
    </source>
</evidence>
<evidence type="ECO:0000256" key="3">
    <source>
        <dbReference type="RuleBase" id="RU000389"/>
    </source>
</evidence>
<dbReference type="eggNOG" id="COG4969">
    <property type="taxonomic scope" value="Bacteria"/>
</dbReference>
<proteinExistence type="inferred from homology"/>
<keyword evidence="3" id="KW-0281">Fimbrium</keyword>
<evidence type="ECO:0000313" key="6">
    <source>
        <dbReference type="Proteomes" id="UP000000593"/>
    </source>
</evidence>
<dbReference type="InterPro" id="IPR012902">
    <property type="entry name" value="N_methyl_site"/>
</dbReference>
<dbReference type="HOGENOM" id="CLU_091705_4_2_6"/>
<evidence type="ECO:0000256" key="4">
    <source>
        <dbReference type="SAM" id="Phobius"/>
    </source>
</evidence>
<keyword evidence="6" id="KW-1185">Reference proteome</keyword>
<dbReference type="NCBIfam" id="TIGR02532">
    <property type="entry name" value="IV_pilin_GFxxxE"/>
    <property type="match status" value="1"/>
</dbReference>
<dbReference type="GO" id="GO:0044096">
    <property type="term" value="C:type IV pilus"/>
    <property type="evidence" value="ECO:0007669"/>
    <property type="project" value="TreeGrafter"/>
</dbReference>
<dbReference type="Pfam" id="PF00114">
    <property type="entry name" value="Pilin"/>
    <property type="match status" value="1"/>
</dbReference>
<dbReference type="Pfam" id="PF07963">
    <property type="entry name" value="N_methyl"/>
    <property type="match status" value="1"/>
</dbReference>
<dbReference type="AlphaFoldDB" id="Q6LMH1"/>
<dbReference type="Proteomes" id="UP000000593">
    <property type="component" value="Chromosome 1"/>
</dbReference>
<dbReference type="InterPro" id="IPR045584">
    <property type="entry name" value="Pilin-like"/>
</dbReference>
<sequence>MKKMQKGFTLIELMIVVAIIGALSAIAIPAYKDYVKKSELAAAVATMKALVTEAELIYQEKGAVVSTTPLTDLGTKADANPLGVISVSADNNLQFKFGDNSASKDLLVTFDRSATGWACTQTTGAEIDSCPAPKS</sequence>
<feature type="transmembrane region" description="Helical" evidence="4">
    <location>
        <begin position="7"/>
        <end position="31"/>
    </location>
</feature>